<comment type="caution">
    <text evidence="1">The sequence shown here is derived from an EMBL/GenBank/DDBJ whole genome shotgun (WGS) entry which is preliminary data.</text>
</comment>
<organism evidence="1 2">
    <name type="scientific">Phytophthora rubi</name>
    <dbReference type="NCBI Taxonomy" id="129364"/>
    <lineage>
        <taxon>Eukaryota</taxon>
        <taxon>Sar</taxon>
        <taxon>Stramenopiles</taxon>
        <taxon>Oomycota</taxon>
        <taxon>Peronosporomycetes</taxon>
        <taxon>Peronosporales</taxon>
        <taxon>Peronosporaceae</taxon>
        <taxon>Phytophthora</taxon>
    </lineage>
</organism>
<name>A0A6A3KPY5_9STRA</name>
<dbReference type="Proteomes" id="UP000429607">
    <property type="component" value="Unassembled WGS sequence"/>
</dbReference>
<dbReference type="AlphaFoldDB" id="A0A6A3KPY5"/>
<dbReference type="EMBL" id="QXFV01001436">
    <property type="protein sequence ID" value="KAE9005893.1"/>
    <property type="molecule type" value="Genomic_DNA"/>
</dbReference>
<evidence type="ECO:0008006" key="3">
    <source>
        <dbReference type="Google" id="ProtNLM"/>
    </source>
</evidence>
<proteinExistence type="predicted"/>
<accession>A0A6A3KPY5</accession>
<sequence length="320" mass="33935">MENRELSMHEKPKTQNYTHLAPLSVNTLKKHMFGLEDILRGIVKQRLSGQKLGFAVDVSYYKGSAGGYVDSAATVRWRDCTCRARTTCHEEALAEAARADESAVPEKVDLRWVPPTSNDVERLFSRAGILYSRLRRSLNPMTLETVSMPTLLLLLRSASSRPGVMNVSGRSGPISLPESMSTPLLLLLRSASSRPGLWTSEGSRGSCAAEAAWINSTRCRAAAGSSTRATFGSYPRESALLAGLPGSATYSGLSANLRASCTDAQSSVLGSGGATKVLGRRCDVGEARGGAQAGEKFVVGAVLVVGEVLRAEEAVGVSGV</sequence>
<gene>
    <name evidence="1" type="ORF">PR001_g17342</name>
</gene>
<reference evidence="1 2" key="1">
    <citation type="submission" date="2018-09" db="EMBL/GenBank/DDBJ databases">
        <title>Genomic investigation of the strawberry pathogen Phytophthora fragariae indicates pathogenicity is determined by transcriptional variation in three key races.</title>
        <authorList>
            <person name="Adams T.M."/>
            <person name="Armitage A.D."/>
            <person name="Sobczyk M.K."/>
            <person name="Bates H.J."/>
            <person name="Dunwell J.M."/>
            <person name="Nellist C.F."/>
            <person name="Harrison R.J."/>
        </authorList>
    </citation>
    <scope>NUCLEOTIDE SEQUENCE [LARGE SCALE GENOMIC DNA]</scope>
    <source>
        <strain evidence="1 2">SCRP249</strain>
    </source>
</reference>
<evidence type="ECO:0000313" key="1">
    <source>
        <dbReference type="EMBL" id="KAE9005893.1"/>
    </source>
</evidence>
<evidence type="ECO:0000313" key="2">
    <source>
        <dbReference type="Proteomes" id="UP000429607"/>
    </source>
</evidence>
<protein>
    <recommendedName>
        <fullName evidence="3">HAT C-terminal dimerisation domain-containing protein</fullName>
    </recommendedName>
</protein>